<dbReference type="GO" id="GO:0045893">
    <property type="term" value="P:positive regulation of DNA-templated transcription"/>
    <property type="evidence" value="ECO:0007669"/>
    <property type="project" value="TreeGrafter"/>
</dbReference>
<dbReference type="Pfam" id="PF15249">
    <property type="entry name" value="GLTSCR1"/>
    <property type="match status" value="1"/>
</dbReference>
<evidence type="ECO:0000313" key="4">
    <source>
        <dbReference type="Proteomes" id="UP000077755"/>
    </source>
</evidence>
<organism evidence="3 4">
    <name type="scientific">Daucus carota subsp. sativus</name>
    <name type="common">Carrot</name>
    <dbReference type="NCBI Taxonomy" id="79200"/>
    <lineage>
        <taxon>Eukaryota</taxon>
        <taxon>Viridiplantae</taxon>
        <taxon>Streptophyta</taxon>
        <taxon>Embryophyta</taxon>
        <taxon>Tracheophyta</taxon>
        <taxon>Spermatophyta</taxon>
        <taxon>Magnoliopsida</taxon>
        <taxon>eudicotyledons</taxon>
        <taxon>Gunneridae</taxon>
        <taxon>Pentapetalae</taxon>
        <taxon>asterids</taxon>
        <taxon>campanulids</taxon>
        <taxon>Apiales</taxon>
        <taxon>Apiaceae</taxon>
        <taxon>Apioideae</taxon>
        <taxon>Scandiceae</taxon>
        <taxon>Daucinae</taxon>
        <taxon>Daucus</taxon>
        <taxon>Daucus sect. Daucus</taxon>
    </lineage>
</organism>
<gene>
    <name evidence="3" type="ORF">DCAR_0311965</name>
</gene>
<dbReference type="GO" id="GO:0016514">
    <property type="term" value="C:SWI/SNF complex"/>
    <property type="evidence" value="ECO:0007669"/>
    <property type="project" value="TreeGrafter"/>
</dbReference>
<sequence>MEEAKAAGAGQQQQQIQQQQHQHLMLQQQQQQQQQMVLLQQQIQQQQKKQQAISRFPSNIDAHLRSASSFRTPPPPGANSAQSLIPIGNPNPNPSSNLNPNPNAAANHPNQNAGSSQQQQQLNRTAPPPSAELQMAYQDLWRVCHPDHKRPFSSLEDACHRLLPYHVVADYEAEEDDRILDSDTTGQMLSRSQQWDHNIAAKVSEFVGTFEKQVYAFNIITRKRALGEFRSEERLMLEQILLQEERRALVEARAELDSRQKAGREAHEASLRMAAMAHAEQARAESQAHAEMMARGPIRPNALGSQGSNIQIGHSMADQEQEDNPEETINGWANNAQRDEKEPSEDFLNDEETENGDGGMGEFDLNTR</sequence>
<feature type="compositionally biased region" description="Acidic residues" evidence="1">
    <location>
        <begin position="342"/>
        <end position="355"/>
    </location>
</feature>
<dbReference type="KEGG" id="dcr:108214782"/>
<dbReference type="PANTHER" id="PTHR15572:SF0">
    <property type="entry name" value="GLUTAMINE-RICH PROTEIN-RELATED"/>
    <property type="match status" value="1"/>
</dbReference>
<feature type="domain" description="GLTSCR protein conserved" evidence="2">
    <location>
        <begin position="139"/>
        <end position="253"/>
    </location>
</feature>
<feature type="compositionally biased region" description="Low complexity" evidence="1">
    <location>
        <begin position="94"/>
        <end position="121"/>
    </location>
</feature>
<dbReference type="Proteomes" id="UP000077755">
    <property type="component" value="Chromosome 3"/>
</dbReference>
<evidence type="ECO:0000313" key="3">
    <source>
        <dbReference type="EMBL" id="WOG92690.1"/>
    </source>
</evidence>
<name>A0AAF0WMN1_DAUCS</name>
<dbReference type="EMBL" id="CP093345">
    <property type="protein sequence ID" value="WOG92690.1"/>
    <property type="molecule type" value="Genomic_DNA"/>
</dbReference>
<dbReference type="AlphaFoldDB" id="A0AAF0WMN1"/>
<feature type="region of interest" description="Disordered" evidence="1">
    <location>
        <begin position="316"/>
        <end position="368"/>
    </location>
</feature>
<evidence type="ECO:0000256" key="1">
    <source>
        <dbReference type="SAM" id="MobiDB-lite"/>
    </source>
</evidence>
<feature type="compositionally biased region" description="Low complexity" evidence="1">
    <location>
        <begin position="11"/>
        <end position="51"/>
    </location>
</feature>
<proteinExistence type="predicted"/>
<accession>A0AAF0WMN1</accession>
<protein>
    <recommendedName>
        <fullName evidence="2">GLTSCR protein conserved domain-containing protein</fullName>
    </recommendedName>
</protein>
<reference evidence="3" key="2">
    <citation type="submission" date="2022-03" db="EMBL/GenBank/DDBJ databases">
        <title>Draft title - Genomic analysis of global carrot germplasm unveils the trajectory of domestication and the origin of high carotenoid orange carrot.</title>
        <authorList>
            <person name="Iorizzo M."/>
            <person name="Ellison S."/>
            <person name="Senalik D."/>
            <person name="Macko-Podgorni A."/>
            <person name="Grzebelus D."/>
            <person name="Bostan H."/>
            <person name="Rolling W."/>
            <person name="Curaba J."/>
            <person name="Simon P."/>
        </authorList>
    </citation>
    <scope>NUCLEOTIDE SEQUENCE</scope>
    <source>
        <tissue evidence="3">Leaf</tissue>
    </source>
</reference>
<dbReference type="PANTHER" id="PTHR15572">
    <property type="entry name" value="GLIOMA TUMOR SUPPRESSOR CANDIDATE REGION GENE 1"/>
    <property type="match status" value="1"/>
</dbReference>
<feature type="region of interest" description="Disordered" evidence="1">
    <location>
        <begin position="1"/>
        <end position="129"/>
    </location>
</feature>
<dbReference type="InterPro" id="IPR015671">
    <property type="entry name" value="GSCR1_dom"/>
</dbReference>
<keyword evidence="4" id="KW-1185">Reference proteome</keyword>
<evidence type="ECO:0000259" key="2">
    <source>
        <dbReference type="Pfam" id="PF15249"/>
    </source>
</evidence>
<reference evidence="3" key="1">
    <citation type="journal article" date="2016" name="Nat. Genet.">
        <title>A high-quality carrot genome assembly provides new insights into carotenoid accumulation and asterid genome evolution.</title>
        <authorList>
            <person name="Iorizzo M."/>
            <person name="Ellison S."/>
            <person name="Senalik D."/>
            <person name="Zeng P."/>
            <person name="Satapoomin P."/>
            <person name="Huang J."/>
            <person name="Bowman M."/>
            <person name="Iovene M."/>
            <person name="Sanseverino W."/>
            <person name="Cavagnaro P."/>
            <person name="Yildiz M."/>
            <person name="Macko-Podgorni A."/>
            <person name="Moranska E."/>
            <person name="Grzebelus E."/>
            <person name="Grzebelus D."/>
            <person name="Ashrafi H."/>
            <person name="Zheng Z."/>
            <person name="Cheng S."/>
            <person name="Spooner D."/>
            <person name="Van Deynze A."/>
            <person name="Simon P."/>
        </authorList>
    </citation>
    <scope>NUCLEOTIDE SEQUENCE</scope>
    <source>
        <tissue evidence="3">Leaf</tissue>
    </source>
</reference>
<dbReference type="InterPro" id="IPR052438">
    <property type="entry name" value="Chromatin_remod/trans_coact"/>
</dbReference>